<organism evidence="1 2">
    <name type="scientific">Pseudovibrio axinellae</name>
    <dbReference type="NCBI Taxonomy" id="989403"/>
    <lineage>
        <taxon>Bacteria</taxon>
        <taxon>Pseudomonadati</taxon>
        <taxon>Pseudomonadota</taxon>
        <taxon>Alphaproteobacteria</taxon>
        <taxon>Hyphomicrobiales</taxon>
        <taxon>Stappiaceae</taxon>
        <taxon>Pseudovibrio</taxon>
    </lineage>
</organism>
<sequence length="128" mass="14190">MNLDPKSIDRTVRVTRYKLGYTPSEMAEVLDNIAPTVNTLAELRTALVAFEKNAQFKLMTAETIRETRILFGFTAAQFGPLLGFKTSATIRSTVSALEGGRIAVSEPVTRLARAYISGYRPPDWPHKS</sequence>
<dbReference type="RefSeq" id="WP_068009961.1">
    <property type="nucleotide sequence ID" value="NZ_FOFM01000027.1"/>
</dbReference>
<accession>A0A165U2Z7</accession>
<gene>
    <name evidence="1" type="ORF">PsAD2_03999</name>
</gene>
<comment type="caution">
    <text evidence="1">The sequence shown here is derived from an EMBL/GenBank/DDBJ whole genome shotgun (WGS) entry which is preliminary data.</text>
</comment>
<evidence type="ECO:0000313" key="1">
    <source>
        <dbReference type="EMBL" id="KZL10340.1"/>
    </source>
</evidence>
<dbReference type="AlphaFoldDB" id="A0A165U2Z7"/>
<proteinExistence type="predicted"/>
<dbReference type="OrthoDB" id="7871319at2"/>
<dbReference type="PATRIC" id="fig|989403.3.peg.4365"/>
<dbReference type="Proteomes" id="UP000076577">
    <property type="component" value="Unassembled WGS sequence"/>
</dbReference>
<evidence type="ECO:0000313" key="2">
    <source>
        <dbReference type="Proteomes" id="UP000076577"/>
    </source>
</evidence>
<name>A0A165U2Z7_9HYPH</name>
<reference evidence="1 2" key="1">
    <citation type="journal article" date="2016" name="Front. Microbiol.">
        <title>Comparative Genomic Analysis Reveals a Diverse Repertoire of Genes Involved in Prokaryote-Eukaryote Interactions within the Pseudovibrio Genus.</title>
        <authorList>
            <person name="Romano S."/>
            <person name="Fernandez-Guerra A."/>
            <person name="Reen F.J."/>
            <person name="Glockner F.O."/>
            <person name="Crowley S.P."/>
            <person name="O'Sullivan O."/>
            <person name="Cotter P.D."/>
            <person name="Adams C."/>
            <person name="Dobson A.D."/>
            <person name="O'Gara F."/>
        </authorList>
    </citation>
    <scope>NUCLEOTIDE SEQUENCE [LARGE SCALE GENOMIC DNA]</scope>
    <source>
        <strain evidence="1 2">Ad2</strain>
    </source>
</reference>
<keyword evidence="2" id="KW-1185">Reference proteome</keyword>
<protein>
    <recommendedName>
        <fullName evidence="3">HTH cro/C1-type domain-containing protein</fullName>
    </recommendedName>
</protein>
<dbReference type="EMBL" id="LMCB01000116">
    <property type="protein sequence ID" value="KZL10340.1"/>
    <property type="molecule type" value="Genomic_DNA"/>
</dbReference>
<evidence type="ECO:0008006" key="3">
    <source>
        <dbReference type="Google" id="ProtNLM"/>
    </source>
</evidence>